<dbReference type="EMBL" id="JAQIZT010000002">
    <property type="protein sequence ID" value="KAJ7006634.1"/>
    <property type="molecule type" value="Genomic_DNA"/>
</dbReference>
<reference evidence="1" key="1">
    <citation type="journal article" date="2023" name="Mol. Ecol. Resour.">
        <title>Chromosome-level genome assembly of a triploid poplar Populus alba 'Berolinensis'.</title>
        <authorList>
            <person name="Chen S."/>
            <person name="Yu Y."/>
            <person name="Wang X."/>
            <person name="Wang S."/>
            <person name="Zhang T."/>
            <person name="Zhou Y."/>
            <person name="He R."/>
            <person name="Meng N."/>
            <person name="Wang Y."/>
            <person name="Liu W."/>
            <person name="Liu Z."/>
            <person name="Liu J."/>
            <person name="Guo Q."/>
            <person name="Huang H."/>
            <person name="Sederoff R.R."/>
            <person name="Wang G."/>
            <person name="Qu G."/>
            <person name="Chen S."/>
        </authorList>
    </citation>
    <scope>NUCLEOTIDE SEQUENCE</scope>
    <source>
        <strain evidence="1">SC-2020</strain>
    </source>
</reference>
<sequence length="128" mass="14098">MDVGDRSLLVADIISDAVSWDLSFLRAPLPVDVGDSLLAIPLAKNGSGYQPTFCVFKEVRQLLRYSADVEVNRRHSCMFCVVVCGLRRFGSNSLCFALNTTSFTLPGWIGYTIISLIVMCSERIAVCL</sequence>
<dbReference type="Proteomes" id="UP001164929">
    <property type="component" value="Chromosome 2"/>
</dbReference>
<proteinExistence type="predicted"/>
<accession>A0AAD6RDA5</accession>
<gene>
    <name evidence="1" type="ORF">NC653_005861</name>
</gene>
<evidence type="ECO:0000313" key="2">
    <source>
        <dbReference type="Proteomes" id="UP001164929"/>
    </source>
</evidence>
<comment type="caution">
    <text evidence="1">The sequence shown here is derived from an EMBL/GenBank/DDBJ whole genome shotgun (WGS) entry which is preliminary data.</text>
</comment>
<evidence type="ECO:0000313" key="1">
    <source>
        <dbReference type="EMBL" id="KAJ7006634.1"/>
    </source>
</evidence>
<keyword evidence="2" id="KW-1185">Reference proteome</keyword>
<name>A0AAD6RDA5_9ROSI</name>
<organism evidence="1 2">
    <name type="scientific">Populus alba x Populus x berolinensis</name>
    <dbReference type="NCBI Taxonomy" id="444605"/>
    <lineage>
        <taxon>Eukaryota</taxon>
        <taxon>Viridiplantae</taxon>
        <taxon>Streptophyta</taxon>
        <taxon>Embryophyta</taxon>
        <taxon>Tracheophyta</taxon>
        <taxon>Spermatophyta</taxon>
        <taxon>Magnoliopsida</taxon>
        <taxon>eudicotyledons</taxon>
        <taxon>Gunneridae</taxon>
        <taxon>Pentapetalae</taxon>
        <taxon>rosids</taxon>
        <taxon>fabids</taxon>
        <taxon>Malpighiales</taxon>
        <taxon>Salicaceae</taxon>
        <taxon>Saliceae</taxon>
        <taxon>Populus</taxon>
    </lineage>
</organism>
<dbReference type="AlphaFoldDB" id="A0AAD6RDA5"/>
<protein>
    <submittedName>
        <fullName evidence="1">Uncharacterized protein</fullName>
    </submittedName>
</protein>